<proteinExistence type="predicted"/>
<evidence type="ECO:0000313" key="3">
    <source>
        <dbReference type="Proteomes" id="UP000178583"/>
    </source>
</evidence>
<dbReference type="NCBIfam" id="TIGR04088">
    <property type="entry name" value="cognate_SipW"/>
    <property type="match status" value="1"/>
</dbReference>
<dbReference type="Proteomes" id="UP000178583">
    <property type="component" value="Unassembled WGS sequence"/>
</dbReference>
<protein>
    <submittedName>
        <fullName evidence="2">Uncharacterized protein</fullName>
    </submittedName>
</protein>
<feature type="chain" id="PRO_5009518322" evidence="1">
    <location>
        <begin position="27"/>
        <end position="201"/>
    </location>
</feature>
<accession>A0A1F5EER0</accession>
<keyword evidence="1" id="KW-0732">Signal</keyword>
<name>A0A1F5EER0_9BACT</name>
<dbReference type="InterPro" id="IPR023833">
    <property type="entry name" value="Signal_pept_SipW-depend-type"/>
</dbReference>
<dbReference type="STRING" id="1797472.A2215_00890"/>
<dbReference type="AlphaFoldDB" id="A0A1F5EER0"/>
<evidence type="ECO:0000256" key="1">
    <source>
        <dbReference type="SAM" id="SignalP"/>
    </source>
</evidence>
<dbReference type="EMBL" id="MEZY01000004">
    <property type="protein sequence ID" value="OGD65855.1"/>
    <property type="molecule type" value="Genomic_DNA"/>
</dbReference>
<feature type="signal peptide" evidence="1">
    <location>
        <begin position="1"/>
        <end position="26"/>
    </location>
</feature>
<gene>
    <name evidence="2" type="ORF">A2215_00890</name>
</gene>
<comment type="caution">
    <text evidence="2">The sequence shown here is derived from an EMBL/GenBank/DDBJ whole genome shotgun (WGS) entry which is preliminary data.</text>
</comment>
<reference evidence="2 3" key="1">
    <citation type="journal article" date="2016" name="Nat. Commun.">
        <title>Thousands of microbial genomes shed light on interconnected biogeochemical processes in an aquifer system.</title>
        <authorList>
            <person name="Anantharaman K."/>
            <person name="Brown C.T."/>
            <person name="Hug L.A."/>
            <person name="Sharon I."/>
            <person name="Castelle C.J."/>
            <person name="Probst A.J."/>
            <person name="Thomas B.C."/>
            <person name="Singh A."/>
            <person name="Wilkins M.J."/>
            <person name="Karaoz U."/>
            <person name="Brodie E.L."/>
            <person name="Williams K.H."/>
            <person name="Hubbard S.S."/>
            <person name="Banfield J.F."/>
        </authorList>
    </citation>
    <scope>NUCLEOTIDE SEQUENCE [LARGE SCALE GENOMIC DNA]</scope>
</reference>
<dbReference type="Pfam" id="PF12389">
    <property type="entry name" value="Peptidase_M73"/>
    <property type="match status" value="1"/>
</dbReference>
<organism evidence="2 3">
    <name type="scientific">Candidatus Berkelbacteria bacterium RIFOXYA2_FULL_43_10</name>
    <dbReference type="NCBI Taxonomy" id="1797472"/>
    <lineage>
        <taxon>Bacteria</taxon>
        <taxon>Candidatus Berkelbacteria</taxon>
    </lineage>
</organism>
<dbReference type="InterPro" id="IPR022121">
    <property type="entry name" value="Peptidase_M73_camelysin"/>
</dbReference>
<sequence>MMKIVKSLLTIVAVAAIATMTTSAYFSDTETSVGNTFTAGTLDLKVGGQDDPNVAHVTVTNIAPAAPWTTQRGQGFTLTNSGSIGGTVTATVKNLVNSENGCLEPETTAGDITCGATEGELGSLLIHTKWLLNQAPWGSFGPSFANLNAANGVAVTDANFHLNPGETKSFYFQNYWDTSASDNLAQGDGVAYDVEFVLNQD</sequence>
<evidence type="ECO:0000313" key="2">
    <source>
        <dbReference type="EMBL" id="OGD65855.1"/>
    </source>
</evidence>